<gene>
    <name evidence="2" type="ORF">HRAG_01681</name>
</gene>
<sequence>KESKTPQQENCPHNNANTICLPTRTYNFDTNTIADQEATESLKHIQIHLKAYYNQDTIPNKDKQSTTQQQIYQNQKTQTKWGYITSSPYQHTTKENINSPIKEHETFRILADSEGNEIVGEEITIHLKEEWLDKQIRFFAFVENPKYEVGITLYIYSPMQYKEEGLIDVSGYIVGFFAGTKAKAAYQFGYSAINAIANLGRDNTKTIDNIPIQTLSNQAARRWYNDKLNTIGNPYRTIQDLRQQAEKLHELRNTTKQQARELMQDRIMAWRLNIDPRTKIKPFEYYVKKYSKKGENLDEVYRKIIDSSKRTNDKVNKKYLK</sequence>
<reference evidence="2 3" key="1">
    <citation type="journal article" date="2014" name="Genome Announc.">
        <title>Draft genome sequences of six enterohepatic helicobacter species isolated from humans and one from rhesus macaques.</title>
        <authorList>
            <person name="Shen Z."/>
            <person name="Sheh A."/>
            <person name="Young S.K."/>
            <person name="Abouelliel A."/>
            <person name="Ward D.V."/>
            <person name="Earl A.M."/>
            <person name="Fox J.G."/>
        </authorList>
    </citation>
    <scope>NUCLEOTIDE SEQUENCE [LARGE SCALE GENOMIC DNA]</scope>
    <source>
        <strain evidence="2 3">ATCC 43879</strain>
    </source>
</reference>
<evidence type="ECO:0000256" key="1">
    <source>
        <dbReference type="SAM" id="Coils"/>
    </source>
</evidence>
<protein>
    <submittedName>
        <fullName evidence="2">Uncharacterized protein</fullName>
    </submittedName>
</protein>
<dbReference type="AlphaFoldDB" id="C3XHY5"/>
<comment type="caution">
    <text evidence="2">The sequence shown here is derived from an EMBL/GenBank/DDBJ whole genome shotgun (WGS) entry which is preliminary data.</text>
</comment>
<accession>C3XHY5</accession>
<keyword evidence="3" id="KW-1185">Reference proteome</keyword>
<dbReference type="Proteomes" id="UP000005085">
    <property type="component" value="Unassembled WGS sequence"/>
</dbReference>
<keyword evidence="1" id="KW-0175">Coiled coil</keyword>
<dbReference type="EMBL" id="ACDN02000076">
    <property type="protein sequence ID" value="EEO24624.2"/>
    <property type="molecule type" value="Genomic_DNA"/>
</dbReference>
<evidence type="ECO:0000313" key="3">
    <source>
        <dbReference type="Proteomes" id="UP000005085"/>
    </source>
</evidence>
<feature type="coiled-coil region" evidence="1">
    <location>
        <begin position="238"/>
        <end position="265"/>
    </location>
</feature>
<proteinExistence type="predicted"/>
<organism evidence="2 3">
    <name type="scientific">Helicobacter bilis ATCC 43879</name>
    <dbReference type="NCBI Taxonomy" id="613026"/>
    <lineage>
        <taxon>Bacteria</taxon>
        <taxon>Pseudomonadati</taxon>
        <taxon>Campylobacterota</taxon>
        <taxon>Epsilonproteobacteria</taxon>
        <taxon>Campylobacterales</taxon>
        <taxon>Helicobacteraceae</taxon>
        <taxon>Helicobacter</taxon>
    </lineage>
</organism>
<name>C3XHY5_9HELI</name>
<feature type="non-terminal residue" evidence="2">
    <location>
        <position position="1"/>
    </location>
</feature>
<evidence type="ECO:0000313" key="2">
    <source>
        <dbReference type="EMBL" id="EEO24624.2"/>
    </source>
</evidence>
<dbReference type="HOGENOM" id="CLU_864685_0_0_7"/>
<dbReference type="RefSeq" id="WP_020996038.1">
    <property type="nucleotide sequence ID" value="NZ_KI392040.1"/>
</dbReference>